<evidence type="ECO:0000313" key="9">
    <source>
        <dbReference type="EMBL" id="BBJ03834.1"/>
    </source>
</evidence>
<name>A0A455W3K3_MARNT</name>
<comment type="similarity">
    <text evidence="3">Belongs to the OpgD/OpgG family.</text>
</comment>
<gene>
    <name evidence="9" type="primary">mdoG</name>
    <name evidence="9" type="ORF">YBY_16830</name>
</gene>
<evidence type="ECO:0000256" key="4">
    <source>
        <dbReference type="ARBA" id="ARBA00015376"/>
    </source>
</evidence>
<feature type="chain" id="PRO_5019847440" description="Glucans biosynthesis protein G" evidence="7">
    <location>
        <begin position="22"/>
        <end position="512"/>
    </location>
</feature>
<dbReference type="GO" id="GO:0051274">
    <property type="term" value="P:beta-glucan biosynthetic process"/>
    <property type="evidence" value="ECO:0007669"/>
    <property type="project" value="TreeGrafter"/>
</dbReference>
<feature type="domain" description="Glucan biosynthesis periplasmic MdoG C-terminal" evidence="8">
    <location>
        <begin position="24"/>
        <end position="501"/>
    </location>
</feature>
<dbReference type="InterPro" id="IPR014756">
    <property type="entry name" value="Ig_E-set"/>
</dbReference>
<reference evidence="9" key="1">
    <citation type="submission" date="2019-03" db="EMBL/GenBank/DDBJ databases">
        <title>Whole genome analysis of nitrate-reducing bacteria Marinobacter hydrocarbonoclasticus YB03.</title>
        <authorList>
            <person name="Azam A.H."/>
            <person name="Yuk S.R."/>
            <person name="Kamarisima K."/>
            <person name="Miyanaga K."/>
            <person name="Tanji Y."/>
        </authorList>
    </citation>
    <scope>NUCLEOTIDE SEQUENCE</scope>
    <source>
        <strain evidence="9">YB03</strain>
    </source>
</reference>
<feature type="signal peptide" evidence="7">
    <location>
        <begin position="1"/>
        <end position="21"/>
    </location>
</feature>
<dbReference type="PIRSF" id="PIRSF006281">
    <property type="entry name" value="MdoG"/>
    <property type="match status" value="1"/>
</dbReference>
<organism evidence="9">
    <name type="scientific">Marinobacter nauticus</name>
    <name type="common">Marinobacter hydrocarbonoclasticus</name>
    <name type="synonym">Marinobacter aquaeolei</name>
    <dbReference type="NCBI Taxonomy" id="2743"/>
    <lineage>
        <taxon>Bacteria</taxon>
        <taxon>Pseudomonadati</taxon>
        <taxon>Pseudomonadota</taxon>
        <taxon>Gammaproteobacteria</taxon>
        <taxon>Pseudomonadales</taxon>
        <taxon>Marinobacteraceae</taxon>
        <taxon>Marinobacter</taxon>
    </lineage>
</organism>
<protein>
    <recommendedName>
        <fullName evidence="4">Glucans biosynthesis protein G</fullName>
    </recommendedName>
</protein>
<sequence>MRSGKVWLTVLGFVWFATAQAAEFRFEDVVEQARERAGSAYQAPDTIPDFMQSLSYQEYQSIRFDPDKSLWREGESKFQVMLVPAGKFYTRPVNLYVVDADGISKLEFDKSLFSLPESELSKRVPADLGYAGFKLTFPFDGPDIANQFLVFSGASYFRGVSKDTAFGLSARGLAVDTGLPSGEQFPDFTDFWLVRPAPNSEEMRVYALLDGPSLTGAYQFTVYPGEETRLDVKARLFFRDDIELLGLAPLTSMFFYGENTPRPEGEWRPQVHDSDGLLIHDGESGEWLWRPLINPDRLAMSFHQTSRIAGFGLIQRDTEFRHFEDLEARYERRPSAWVSIDDDWGEGDVVLVEIPTDDETNDNIVAFWSPDEKVVSGEERSLEYSIKFGGPDIPRQGGGKAVNTFIGAGDRIGGGDQAGAYRVLVDFAGGQLADIEPDAPVVSKVSGGDGVEVLEHFVEWVQPENKWRLSILARPEKDGILQLRGYLEIDDQVVTETWTYSLPPGTGPRSQR</sequence>
<dbReference type="PANTHER" id="PTHR30504:SF4">
    <property type="entry name" value="GLUCANS BIOSYNTHESIS PROTEIN G"/>
    <property type="match status" value="1"/>
</dbReference>
<evidence type="ECO:0000256" key="5">
    <source>
        <dbReference type="ARBA" id="ARBA00022729"/>
    </source>
</evidence>
<dbReference type="InterPro" id="IPR014718">
    <property type="entry name" value="GH-type_carb-bd"/>
</dbReference>
<dbReference type="InterPro" id="IPR007444">
    <property type="entry name" value="Glucan_biosyn_MdoG_C"/>
</dbReference>
<evidence type="ECO:0000256" key="7">
    <source>
        <dbReference type="SAM" id="SignalP"/>
    </source>
</evidence>
<accession>A0A455W3K3</accession>
<proteinExistence type="inferred from homology"/>
<evidence type="ECO:0000256" key="3">
    <source>
        <dbReference type="ARBA" id="ARBA00009284"/>
    </source>
</evidence>
<dbReference type="AlphaFoldDB" id="A0A455W3K3"/>
<dbReference type="Gene3D" id="2.70.98.10">
    <property type="match status" value="1"/>
</dbReference>
<dbReference type="SUPFAM" id="SSF74650">
    <property type="entry name" value="Galactose mutarotase-like"/>
    <property type="match status" value="1"/>
</dbReference>
<keyword evidence="5 7" id="KW-0732">Signal</keyword>
<dbReference type="Pfam" id="PF04349">
    <property type="entry name" value="MdoG"/>
    <property type="match status" value="1"/>
</dbReference>
<dbReference type="GO" id="GO:0030288">
    <property type="term" value="C:outer membrane-bounded periplasmic space"/>
    <property type="evidence" value="ECO:0007669"/>
    <property type="project" value="TreeGrafter"/>
</dbReference>
<comment type="pathway">
    <text evidence="2">Glycan metabolism; osmoregulated periplasmic glucan (OPG) biosynthesis.</text>
</comment>
<comment type="subcellular location">
    <subcellularLocation>
        <location evidence="1">Periplasm</location>
    </subcellularLocation>
</comment>
<dbReference type="InterPro" id="IPR011013">
    <property type="entry name" value="Gal_mutarotase_sf_dom"/>
</dbReference>
<dbReference type="EMBL" id="AP019537">
    <property type="protein sequence ID" value="BBJ03834.1"/>
    <property type="molecule type" value="Genomic_DNA"/>
</dbReference>
<dbReference type="GO" id="GO:0030246">
    <property type="term" value="F:carbohydrate binding"/>
    <property type="evidence" value="ECO:0007669"/>
    <property type="project" value="InterPro"/>
</dbReference>
<dbReference type="SUPFAM" id="SSF81296">
    <property type="entry name" value="E set domains"/>
    <property type="match status" value="1"/>
</dbReference>
<evidence type="ECO:0000256" key="1">
    <source>
        <dbReference type="ARBA" id="ARBA00004418"/>
    </source>
</evidence>
<dbReference type="GO" id="GO:0003824">
    <property type="term" value="F:catalytic activity"/>
    <property type="evidence" value="ECO:0007669"/>
    <property type="project" value="InterPro"/>
</dbReference>
<dbReference type="FunFam" id="2.70.98.10:FF:000001">
    <property type="entry name" value="Glucans biosynthesis protein G"/>
    <property type="match status" value="1"/>
</dbReference>
<dbReference type="InterPro" id="IPR014438">
    <property type="entry name" value="Glucan_biosyn_MdoG/MdoD"/>
</dbReference>
<evidence type="ECO:0000256" key="6">
    <source>
        <dbReference type="ARBA" id="ARBA00022764"/>
    </source>
</evidence>
<evidence type="ECO:0000256" key="2">
    <source>
        <dbReference type="ARBA" id="ARBA00005001"/>
    </source>
</evidence>
<evidence type="ECO:0000259" key="8">
    <source>
        <dbReference type="Pfam" id="PF04349"/>
    </source>
</evidence>
<keyword evidence="6" id="KW-0574">Periplasm</keyword>
<dbReference type="PANTHER" id="PTHR30504">
    <property type="entry name" value="GLUCANS BIOSYNTHESIS PROTEIN"/>
    <property type="match status" value="1"/>
</dbReference>